<dbReference type="GO" id="GO:0016887">
    <property type="term" value="F:ATP hydrolysis activity"/>
    <property type="evidence" value="ECO:0007669"/>
    <property type="project" value="InterPro"/>
</dbReference>
<dbReference type="Gene3D" id="3.40.50.300">
    <property type="entry name" value="P-loop containing nucleotide triphosphate hydrolases"/>
    <property type="match status" value="2"/>
</dbReference>
<dbReference type="AlphaFoldDB" id="A0A1I3SWC1"/>
<sequence>MLKMRAMNIRYEIGTRTLLDIDELRIHEGERIGLVGKNGQGKTLLLHYLFGCLDKDPQVEWHATYGWMKQTNEEDSGSHRLSGGEKTLSKLESVFSQGHSLLFLDEPTNNLDWSHIESLEERLIQFEGAYLIVSHDRTLLNRSCNKIWELEQGKIKEYSGDYDFYEKQKIWSGNRNMINTNNISKRRRG</sequence>
<organism evidence="4 5">
    <name type="scientific">Halobacillus dabanensis</name>
    <dbReference type="NCBI Taxonomy" id="240302"/>
    <lineage>
        <taxon>Bacteria</taxon>
        <taxon>Bacillati</taxon>
        <taxon>Bacillota</taxon>
        <taxon>Bacilli</taxon>
        <taxon>Bacillales</taxon>
        <taxon>Bacillaceae</taxon>
        <taxon>Halobacillus</taxon>
    </lineage>
</organism>
<feature type="domain" description="ABC transporter" evidence="3">
    <location>
        <begin position="4"/>
        <end position="177"/>
    </location>
</feature>
<evidence type="ECO:0000256" key="2">
    <source>
        <dbReference type="ARBA" id="ARBA00022840"/>
    </source>
</evidence>
<reference evidence="5" key="1">
    <citation type="submission" date="2016-10" db="EMBL/GenBank/DDBJ databases">
        <authorList>
            <person name="Varghese N."/>
            <person name="Submissions S."/>
        </authorList>
    </citation>
    <scope>NUCLEOTIDE SEQUENCE [LARGE SCALE GENOMIC DNA]</scope>
    <source>
        <strain evidence="5">CGMCC 1.3704</strain>
    </source>
</reference>
<dbReference type="Proteomes" id="UP000183557">
    <property type="component" value="Unassembled WGS sequence"/>
</dbReference>
<evidence type="ECO:0000313" key="5">
    <source>
        <dbReference type="Proteomes" id="UP000183557"/>
    </source>
</evidence>
<evidence type="ECO:0000259" key="3">
    <source>
        <dbReference type="PROSITE" id="PS50893"/>
    </source>
</evidence>
<keyword evidence="2" id="KW-0067">ATP-binding</keyword>
<dbReference type="CDD" id="cd03221">
    <property type="entry name" value="ABCF_EF-3"/>
    <property type="match status" value="1"/>
</dbReference>
<proteinExistence type="predicted"/>
<dbReference type="InterPro" id="IPR051309">
    <property type="entry name" value="ABCF_ATPase"/>
</dbReference>
<dbReference type="InterPro" id="IPR027417">
    <property type="entry name" value="P-loop_NTPase"/>
</dbReference>
<dbReference type="OrthoDB" id="9760950at2"/>
<dbReference type="RefSeq" id="WP_083412573.1">
    <property type="nucleotide sequence ID" value="NZ_FOSB01000003.1"/>
</dbReference>
<name>A0A1I3SWC1_HALDA</name>
<protein>
    <submittedName>
        <fullName evidence="4">ABC transporter</fullName>
    </submittedName>
</protein>
<accession>A0A1I3SWC1</accession>
<dbReference type="Pfam" id="PF00005">
    <property type="entry name" value="ABC_tran"/>
    <property type="match status" value="1"/>
</dbReference>
<dbReference type="PANTHER" id="PTHR42855">
    <property type="entry name" value="ABC TRANSPORTER ATP-BINDING SUBUNIT"/>
    <property type="match status" value="1"/>
</dbReference>
<dbReference type="GO" id="GO:0005524">
    <property type="term" value="F:ATP binding"/>
    <property type="evidence" value="ECO:0007669"/>
    <property type="project" value="UniProtKB-KW"/>
</dbReference>
<dbReference type="SUPFAM" id="SSF52540">
    <property type="entry name" value="P-loop containing nucleoside triphosphate hydrolases"/>
    <property type="match status" value="1"/>
</dbReference>
<dbReference type="PANTHER" id="PTHR42855:SF2">
    <property type="entry name" value="DRUG RESISTANCE ABC TRANSPORTER,ATP-BINDING PROTEIN"/>
    <property type="match status" value="1"/>
</dbReference>
<dbReference type="SMART" id="SM00382">
    <property type="entry name" value="AAA"/>
    <property type="match status" value="1"/>
</dbReference>
<keyword evidence="1" id="KW-0547">Nucleotide-binding</keyword>
<evidence type="ECO:0000313" key="4">
    <source>
        <dbReference type="EMBL" id="SFJ61861.1"/>
    </source>
</evidence>
<dbReference type="InterPro" id="IPR003593">
    <property type="entry name" value="AAA+_ATPase"/>
</dbReference>
<evidence type="ECO:0000256" key="1">
    <source>
        <dbReference type="ARBA" id="ARBA00022741"/>
    </source>
</evidence>
<dbReference type="InterPro" id="IPR003439">
    <property type="entry name" value="ABC_transporter-like_ATP-bd"/>
</dbReference>
<keyword evidence="5" id="KW-1185">Reference proteome</keyword>
<dbReference type="EMBL" id="FOSB01000003">
    <property type="protein sequence ID" value="SFJ61861.1"/>
    <property type="molecule type" value="Genomic_DNA"/>
</dbReference>
<gene>
    <name evidence="4" type="ORF">SAMN04487936_10386</name>
</gene>
<dbReference type="PROSITE" id="PS50893">
    <property type="entry name" value="ABC_TRANSPORTER_2"/>
    <property type="match status" value="1"/>
</dbReference>